<reference evidence="1" key="1">
    <citation type="submission" date="2015-07" db="EMBL/GenBank/DDBJ databases">
        <title>Elucidating the P. pachyrhizi secretome and potential effectors.</title>
        <authorList>
            <person name="de Carvalho M.C.C.G."/>
            <person name="Nascimento L.C."/>
            <person name="Darben L.M."/>
            <person name="Polizel-Podanosqui A.M."/>
            <person name="Lopes-Caitar V.S."/>
            <person name="Rocha C.S."/>
            <person name="Qi M."/>
            <person name="Carazolle M."/>
            <person name="Kuwahara M.K."/>
            <person name="Pereira G.A.G."/>
            <person name="Abdelnoor R.V."/>
            <person name="Whitham S.A."/>
            <person name="Marcelino-Guimaraes F.C."/>
        </authorList>
    </citation>
    <scope>NUCLEOTIDE SEQUENCE</scope>
</reference>
<dbReference type="EMBL" id="KT246632">
    <property type="protein sequence ID" value="ALL40723.1"/>
    <property type="molecule type" value="mRNA"/>
</dbReference>
<accession>A0A0S1MIN0</accession>
<protein>
    <submittedName>
        <fullName evidence="1">Uncharacterized protein</fullName>
    </submittedName>
</protein>
<organism evidence="1">
    <name type="scientific">Phakopsora pachyrhizi</name>
    <name type="common">Asian soybean rust disease fungus</name>
    <dbReference type="NCBI Taxonomy" id="170000"/>
    <lineage>
        <taxon>Eukaryota</taxon>
        <taxon>Fungi</taxon>
        <taxon>Dikarya</taxon>
        <taxon>Basidiomycota</taxon>
        <taxon>Pucciniomycotina</taxon>
        <taxon>Pucciniomycetes</taxon>
        <taxon>Pucciniales</taxon>
        <taxon>Phakopsoraceae</taxon>
        <taxon>Phakopsora</taxon>
    </lineage>
</organism>
<name>A0A0S1MIN0_PHAPC</name>
<sequence length="41" mass="4793">MRRVVGRFSLAVVLLFNIMHLENFVLARGLKTRPTCGYYCF</sequence>
<evidence type="ECO:0000313" key="1">
    <source>
        <dbReference type="EMBL" id="ALL40723.1"/>
    </source>
</evidence>
<dbReference type="AlphaFoldDB" id="A0A0S1MIN0"/>
<proteinExistence type="evidence at transcript level"/>